<accession>A0AAV0C8P1</accession>
<dbReference type="SUPFAM" id="SSF54001">
    <property type="entry name" value="Cysteine proteinases"/>
    <property type="match status" value="1"/>
</dbReference>
<evidence type="ECO:0008006" key="3">
    <source>
        <dbReference type="Google" id="ProtNLM"/>
    </source>
</evidence>
<protein>
    <recommendedName>
        <fullName evidence="3">Ubiquitin-like protease family profile domain-containing protein</fullName>
    </recommendedName>
</protein>
<reference evidence="1" key="1">
    <citation type="submission" date="2022-07" db="EMBL/GenBank/DDBJ databases">
        <authorList>
            <person name="Macas J."/>
            <person name="Novak P."/>
            <person name="Neumann P."/>
        </authorList>
    </citation>
    <scope>NUCLEOTIDE SEQUENCE</scope>
</reference>
<dbReference type="AlphaFoldDB" id="A0AAV0C8P1"/>
<dbReference type="PANTHER" id="PTHR33018">
    <property type="entry name" value="OS10G0338966 PROTEIN-RELATED"/>
    <property type="match status" value="1"/>
</dbReference>
<comment type="caution">
    <text evidence="1">The sequence shown here is derived from an EMBL/GenBank/DDBJ whole genome shotgun (WGS) entry which is preliminary data.</text>
</comment>
<name>A0AAV0C8P1_9ASTE</name>
<proteinExistence type="predicted"/>
<gene>
    <name evidence="1" type="ORF">CEPIT_LOCUS3176</name>
</gene>
<sequence>MEMCSGDQMLSTKVMQVWIMYLHKLCTRKNNTHLYGFFDPHAIQDVGNKRDEIQTYILTHLKDNKDCYLVPYYYPNHWQLFIFCPKQNMIVFLCSLGNKPKTNVKSVFDMAMQAHQITKNRRNSKPRWIKPICRMQRRSYESGYYVMRHMETIISAVIVDSWIETFSGQESFSPLDIIETRERWASFVCDTTSSCN</sequence>
<dbReference type="EMBL" id="CAMAPF010000016">
    <property type="protein sequence ID" value="CAH9069704.1"/>
    <property type="molecule type" value="Genomic_DNA"/>
</dbReference>
<evidence type="ECO:0000313" key="2">
    <source>
        <dbReference type="Proteomes" id="UP001152523"/>
    </source>
</evidence>
<dbReference type="Proteomes" id="UP001152523">
    <property type="component" value="Unassembled WGS sequence"/>
</dbReference>
<dbReference type="InterPro" id="IPR038765">
    <property type="entry name" value="Papain-like_cys_pep_sf"/>
</dbReference>
<organism evidence="1 2">
    <name type="scientific">Cuscuta epithymum</name>
    <dbReference type="NCBI Taxonomy" id="186058"/>
    <lineage>
        <taxon>Eukaryota</taxon>
        <taxon>Viridiplantae</taxon>
        <taxon>Streptophyta</taxon>
        <taxon>Embryophyta</taxon>
        <taxon>Tracheophyta</taxon>
        <taxon>Spermatophyta</taxon>
        <taxon>Magnoliopsida</taxon>
        <taxon>eudicotyledons</taxon>
        <taxon>Gunneridae</taxon>
        <taxon>Pentapetalae</taxon>
        <taxon>asterids</taxon>
        <taxon>lamiids</taxon>
        <taxon>Solanales</taxon>
        <taxon>Convolvulaceae</taxon>
        <taxon>Cuscuteae</taxon>
        <taxon>Cuscuta</taxon>
        <taxon>Cuscuta subgen. Cuscuta</taxon>
    </lineage>
</organism>
<keyword evidence="2" id="KW-1185">Reference proteome</keyword>
<dbReference type="Gene3D" id="3.40.395.10">
    <property type="entry name" value="Adenoviral Proteinase, Chain A"/>
    <property type="match status" value="1"/>
</dbReference>
<evidence type="ECO:0000313" key="1">
    <source>
        <dbReference type="EMBL" id="CAH9069704.1"/>
    </source>
</evidence>
<dbReference type="PANTHER" id="PTHR33018:SF34">
    <property type="entry name" value="OS02G0472350 PROTEIN"/>
    <property type="match status" value="1"/>
</dbReference>